<feature type="region of interest" description="Disordered" evidence="8">
    <location>
        <begin position="312"/>
        <end position="372"/>
    </location>
</feature>
<protein>
    <recommendedName>
        <fullName evidence="7">Ribosome biogenesis protein NSA2 homolog</fullName>
    </recommendedName>
</protein>
<feature type="region of interest" description="Disordered" evidence="8">
    <location>
        <begin position="144"/>
        <end position="178"/>
    </location>
</feature>
<evidence type="ECO:0000256" key="7">
    <source>
        <dbReference type="RuleBase" id="RU367114"/>
    </source>
</evidence>
<dbReference type="Pfam" id="PF01201">
    <property type="entry name" value="Ribosomal_S8e"/>
    <property type="match status" value="1"/>
</dbReference>
<comment type="subcellular location">
    <subcellularLocation>
        <location evidence="1 7">Nucleus</location>
        <location evidence="1 7">Nucleolus</location>
    </subcellularLocation>
</comment>
<evidence type="ECO:0000256" key="3">
    <source>
        <dbReference type="ARBA" id="ARBA00022517"/>
    </source>
</evidence>
<dbReference type="PANTHER" id="PTHR12642">
    <property type="entry name" value="RIBOSOME BIOGENESIS PROTEIN NSA2 HOMOLOG"/>
    <property type="match status" value="1"/>
</dbReference>
<proteinExistence type="inferred from homology"/>
<accession>A0ABR3W2V8</accession>
<sequence length="520" mass="58015">MDLNNLLGAESSGDDLPRLTDDIFSQSAAAGLPLEDLADQHDDEGSDLLLSRVSTADEMPQEEYSGDPFETIPSDIPSVSNSLHQRSGKSKSSAKRKTSDQTATAAAKRRRPSTPTQQPSIIRFTNQDVHSKVFWQEKATGEYIDAVTPREEDSDDEDSLSELSDFGHRQQEEGSSSVATASVIDVPIITMAKQRKKDSEAAIFAQILREGAYLLAHPTLPGSEAVAVASQDLQKRFGGEESRYTNEYYKSLSRAPHIAMPQNEYMERHLKLHGRRLDHEERKRKKAAREGHDASEKAQNLRGLRAKMYAEKRHKEKIQMRKQIKAHEERNVKSAAPENDPSNPVPAYLLDRNNPTSAKALSSSIKNKRSEKAARFAVPLPKVRGISEEEMFKVINTGKKTHKKGWKRMVTKPTFVGPDFTRRPVKYERFIRPMGLRYKKANVTHPELGVTVQLPIISVKKNPQNPLYTQLGVLSKGTVLEVNVSELGITTTSGKVVWGRYAQVTNNPENDGCVNAVLLV</sequence>
<feature type="region of interest" description="Disordered" evidence="8">
    <location>
        <begin position="1"/>
        <end position="20"/>
    </location>
</feature>
<evidence type="ECO:0000256" key="8">
    <source>
        <dbReference type="SAM" id="MobiDB-lite"/>
    </source>
</evidence>
<evidence type="ECO:0000256" key="1">
    <source>
        <dbReference type="ARBA" id="ARBA00004604"/>
    </source>
</evidence>
<reference evidence="9 10" key="1">
    <citation type="journal article" date="2024" name="IMA Fungus">
        <title>IMA Genome - F19 : A genome assembly and annotation guide to empower mycologists, including annotated draft genome sequences of Ceratocystis pirilliformis, Diaporthe australafricana, Fusarium ophioides, Paecilomyces lecythidis, and Sporothrix stenoceras.</title>
        <authorList>
            <person name="Aylward J."/>
            <person name="Wilson A.M."/>
            <person name="Visagie C.M."/>
            <person name="Spraker J."/>
            <person name="Barnes I."/>
            <person name="Buitendag C."/>
            <person name="Ceriani C."/>
            <person name="Del Mar Angel L."/>
            <person name="du Plessis D."/>
            <person name="Fuchs T."/>
            <person name="Gasser K."/>
            <person name="Kramer D."/>
            <person name="Li W."/>
            <person name="Munsamy K."/>
            <person name="Piso A."/>
            <person name="Price J.L."/>
            <person name="Sonnekus B."/>
            <person name="Thomas C."/>
            <person name="van der Nest A."/>
            <person name="van Dijk A."/>
            <person name="van Heerden A."/>
            <person name="van Vuuren N."/>
            <person name="Yilmaz N."/>
            <person name="Duong T.A."/>
            <person name="van der Merwe N.A."/>
            <person name="Wingfield M.J."/>
            <person name="Wingfield B.D."/>
        </authorList>
    </citation>
    <scope>NUCLEOTIDE SEQUENCE [LARGE SCALE GENOMIC DNA]</scope>
    <source>
        <strain evidence="9 10">CMW 18300</strain>
    </source>
</reference>
<comment type="similarity">
    <text evidence="2 7">Belongs to the eukaryotic ribosomal protein eS8 family. Ribosome biogenesis protein NSA2 subfamily.</text>
</comment>
<evidence type="ECO:0000313" key="9">
    <source>
        <dbReference type="EMBL" id="KAL1851746.1"/>
    </source>
</evidence>
<feature type="region of interest" description="Disordered" evidence="8">
    <location>
        <begin position="276"/>
        <end position="300"/>
    </location>
</feature>
<comment type="function">
    <text evidence="6 7">Involved in the biogenesis of the 60S ribosomal subunit. May play a part in the quality control of pre-60S particles.</text>
</comment>
<organism evidence="9 10">
    <name type="scientific">Diaporthe australafricana</name>
    <dbReference type="NCBI Taxonomy" id="127596"/>
    <lineage>
        <taxon>Eukaryota</taxon>
        <taxon>Fungi</taxon>
        <taxon>Dikarya</taxon>
        <taxon>Ascomycota</taxon>
        <taxon>Pezizomycotina</taxon>
        <taxon>Sordariomycetes</taxon>
        <taxon>Sordariomycetidae</taxon>
        <taxon>Diaporthales</taxon>
        <taxon>Diaporthaceae</taxon>
        <taxon>Diaporthe</taxon>
    </lineage>
</organism>
<keyword evidence="4 7" id="KW-0698">rRNA processing</keyword>
<evidence type="ECO:0000256" key="6">
    <source>
        <dbReference type="ARBA" id="ARBA00025655"/>
    </source>
</evidence>
<keyword evidence="5 7" id="KW-0539">Nucleus</keyword>
<dbReference type="InterPro" id="IPR022309">
    <property type="entry name" value="Ribosomal_Se8/biogenesis_NSA2"/>
</dbReference>
<dbReference type="EMBL" id="JAWRVE010000168">
    <property type="protein sequence ID" value="KAL1851746.1"/>
    <property type="molecule type" value="Genomic_DNA"/>
</dbReference>
<feature type="compositionally biased region" description="Polar residues" evidence="8">
    <location>
        <begin position="113"/>
        <end position="123"/>
    </location>
</feature>
<evidence type="ECO:0000256" key="5">
    <source>
        <dbReference type="ARBA" id="ARBA00023242"/>
    </source>
</evidence>
<keyword evidence="7" id="KW-0687">Ribonucleoprotein</keyword>
<feature type="compositionally biased region" description="Polar residues" evidence="8">
    <location>
        <begin position="353"/>
        <end position="365"/>
    </location>
</feature>
<evidence type="ECO:0000256" key="2">
    <source>
        <dbReference type="ARBA" id="ARBA00005424"/>
    </source>
</evidence>
<evidence type="ECO:0000256" key="4">
    <source>
        <dbReference type="ARBA" id="ARBA00022552"/>
    </source>
</evidence>
<feature type="compositionally biased region" description="Basic and acidic residues" evidence="8">
    <location>
        <begin position="312"/>
        <end position="332"/>
    </location>
</feature>
<gene>
    <name evidence="9" type="primary">NSA2</name>
    <name evidence="9" type="ORF">Daus18300_012431</name>
</gene>
<evidence type="ECO:0000313" key="10">
    <source>
        <dbReference type="Proteomes" id="UP001583177"/>
    </source>
</evidence>
<dbReference type="CDD" id="cd11381">
    <property type="entry name" value="NSA2"/>
    <property type="match status" value="1"/>
</dbReference>
<name>A0ABR3W2V8_9PEZI</name>
<keyword evidence="10" id="KW-1185">Reference proteome</keyword>
<dbReference type="Proteomes" id="UP001583177">
    <property type="component" value="Unassembled WGS sequence"/>
</dbReference>
<comment type="caution">
    <text evidence="9">The sequence shown here is derived from an EMBL/GenBank/DDBJ whole genome shotgun (WGS) entry which is preliminary data.</text>
</comment>
<feature type="region of interest" description="Disordered" evidence="8">
    <location>
        <begin position="34"/>
        <end position="123"/>
    </location>
</feature>
<feature type="compositionally biased region" description="Basic residues" evidence="8">
    <location>
        <begin position="86"/>
        <end position="96"/>
    </location>
</feature>
<dbReference type="InterPro" id="IPR039411">
    <property type="entry name" value="NSA2_fam"/>
</dbReference>
<comment type="subunit">
    <text evidence="7">Component of the pre-66S ribosomal particle.</text>
</comment>
<dbReference type="Gene3D" id="2.40.10.310">
    <property type="match status" value="1"/>
</dbReference>
<keyword evidence="3 7" id="KW-0690">Ribosome biogenesis</keyword>